<dbReference type="PATRIC" id="fig|243090.15.peg.1382"/>
<evidence type="ECO:0000256" key="4">
    <source>
        <dbReference type="SAM" id="MobiDB-lite"/>
    </source>
</evidence>
<dbReference type="HOGENOM" id="CLU_046648_0_0_0"/>
<comment type="similarity">
    <text evidence="3">Belongs to the glycosyl hydrolase 130 family.</text>
</comment>
<dbReference type="PANTHER" id="PTHR34106:SF5">
    <property type="entry name" value="GLYCOSIDASE"/>
    <property type="match status" value="1"/>
</dbReference>
<keyword evidence="2" id="KW-0808">Transferase</keyword>
<dbReference type="eggNOG" id="COG2152">
    <property type="taxonomic scope" value="Bacteria"/>
</dbReference>
<evidence type="ECO:0000256" key="2">
    <source>
        <dbReference type="ARBA" id="ARBA00022679"/>
    </source>
</evidence>
<dbReference type="SUPFAM" id="SSF75005">
    <property type="entry name" value="Arabinanase/levansucrase/invertase"/>
    <property type="match status" value="1"/>
</dbReference>
<dbReference type="EMBL" id="BX294138">
    <property type="protein sequence ID" value="CAD72947.1"/>
    <property type="molecule type" value="Genomic_DNA"/>
</dbReference>
<dbReference type="OrthoDB" id="9759709at2"/>
<name>Q7UUY0_RHOBA</name>
<reference evidence="5 6" key="1">
    <citation type="journal article" date="2003" name="Proc. Natl. Acad. Sci. U.S.A.">
        <title>Complete genome sequence of the marine planctomycete Pirellula sp. strain 1.</title>
        <authorList>
            <person name="Gloeckner F.O."/>
            <person name="Kube M."/>
            <person name="Bauer M."/>
            <person name="Teeling H."/>
            <person name="Lombardot T."/>
            <person name="Ludwig W."/>
            <person name="Gade D."/>
            <person name="Beck A."/>
            <person name="Borzym K."/>
            <person name="Heitmann K."/>
            <person name="Rabus R."/>
            <person name="Schlesner H."/>
            <person name="Amann R."/>
            <person name="Reinhardt R."/>
        </authorList>
    </citation>
    <scope>NUCLEOTIDE SEQUENCE [LARGE SCALE GENOMIC DNA]</scope>
    <source>
        <strain evidence="6">DSM 10527 / NCIMB 13988 / SH1</strain>
    </source>
</reference>
<dbReference type="EnsemblBacteria" id="CAD72947">
    <property type="protein sequence ID" value="CAD72947"/>
    <property type="gene ID" value="RB2991"/>
</dbReference>
<dbReference type="CDD" id="cd18612">
    <property type="entry name" value="GH130_Lin0857-like"/>
    <property type="match status" value="1"/>
</dbReference>
<keyword evidence="6" id="KW-1185">Reference proteome</keyword>
<dbReference type="STRING" id="243090.RB2991"/>
<dbReference type="PANTHER" id="PTHR34106">
    <property type="entry name" value="GLYCOSIDASE"/>
    <property type="match status" value="1"/>
</dbReference>
<proteinExistence type="inferred from homology"/>
<dbReference type="GO" id="GO:0016757">
    <property type="term" value="F:glycosyltransferase activity"/>
    <property type="evidence" value="ECO:0007669"/>
    <property type="project" value="UniProtKB-KW"/>
</dbReference>
<feature type="region of interest" description="Disordered" evidence="4">
    <location>
        <begin position="1"/>
        <end position="23"/>
    </location>
</feature>
<gene>
    <name evidence="5" type="ordered locus">RB2991</name>
</gene>
<evidence type="ECO:0000256" key="3">
    <source>
        <dbReference type="ARBA" id="ARBA00024356"/>
    </source>
</evidence>
<dbReference type="InParanoid" id="Q7UUY0"/>
<sequence length="391" mass="43709">MSLSTRGATVAAVGNKEPDDQQCPRKVHRCDRVMLMIDRQSESVILQPCDIQPSQTDLRVVGVFNPAVASVDDYLVMMARVAEAPTEQRKGWTPLPRWASSGTTQIDWVNNADLDIVDARVVAMKSNGDLRLTSTSHFQLFRSTNREGVSWQSVTTILPEGPWEEYGIEDPRVTKIENTFWITYVAVSRSGAATALMSSNDLVNFQRHGIIFPSENKDVVLFPEMIQDDFVALHRPNPRSHFRPPQIWLARSPDMIHWGRHELVLDGVHDWEGDRVGSGTPPIECDQGWLMLYHGCTRPITSGTVGSYSTGALLLDREHPNRVLGRSPQPVLQPIREHERVGFVPNVVFPTAMLDRGDALQIFYGAADACVASVQLSKQSVLDSLERIPHK</sequence>
<dbReference type="InterPro" id="IPR023296">
    <property type="entry name" value="Glyco_hydro_beta-prop_sf"/>
</dbReference>
<dbReference type="Proteomes" id="UP000001025">
    <property type="component" value="Chromosome"/>
</dbReference>
<keyword evidence="1" id="KW-0328">Glycosyltransferase</keyword>
<dbReference type="KEGG" id="rba:RB2991"/>
<protein>
    <recommendedName>
        <fullName evidence="7">Glycosidase</fullName>
    </recommendedName>
</protein>
<dbReference type="CAZy" id="GH130">
    <property type="family name" value="Glycoside Hydrolase Family 130"/>
</dbReference>
<dbReference type="InterPro" id="IPR007184">
    <property type="entry name" value="Mannoside_phosphorylase"/>
</dbReference>
<organism evidence="5 6">
    <name type="scientific">Rhodopirellula baltica (strain DSM 10527 / NCIMB 13988 / SH1)</name>
    <dbReference type="NCBI Taxonomy" id="243090"/>
    <lineage>
        <taxon>Bacteria</taxon>
        <taxon>Pseudomonadati</taxon>
        <taxon>Planctomycetota</taxon>
        <taxon>Planctomycetia</taxon>
        <taxon>Pirellulales</taxon>
        <taxon>Pirellulaceae</taxon>
        <taxon>Rhodopirellula</taxon>
    </lineage>
</organism>
<dbReference type="Gene3D" id="2.115.10.20">
    <property type="entry name" value="Glycosyl hydrolase domain, family 43"/>
    <property type="match status" value="1"/>
</dbReference>
<accession>Q7UUY0</accession>
<evidence type="ECO:0000256" key="1">
    <source>
        <dbReference type="ARBA" id="ARBA00022676"/>
    </source>
</evidence>
<dbReference type="PIRSF" id="PIRSF016202">
    <property type="entry name" value="PH1107"/>
    <property type="match status" value="1"/>
</dbReference>
<evidence type="ECO:0008006" key="7">
    <source>
        <dbReference type="Google" id="ProtNLM"/>
    </source>
</evidence>
<dbReference type="Pfam" id="PF04041">
    <property type="entry name" value="Glyco_hydro_130"/>
    <property type="match status" value="1"/>
</dbReference>
<evidence type="ECO:0000313" key="6">
    <source>
        <dbReference type="Proteomes" id="UP000001025"/>
    </source>
</evidence>
<evidence type="ECO:0000313" key="5">
    <source>
        <dbReference type="EMBL" id="CAD72947.1"/>
    </source>
</evidence>
<dbReference type="AlphaFoldDB" id="Q7UUY0"/>